<keyword evidence="2" id="KW-0812">Transmembrane</keyword>
<feature type="domain" description="YdbS-like PH" evidence="3">
    <location>
        <begin position="285"/>
        <end position="364"/>
    </location>
</feature>
<feature type="transmembrane region" description="Helical" evidence="2">
    <location>
        <begin position="55"/>
        <end position="75"/>
    </location>
</feature>
<evidence type="ECO:0000313" key="5">
    <source>
        <dbReference type="Proteomes" id="UP000247978"/>
    </source>
</evidence>
<sequence length="522" mass="59865">MCKEQDHVKKNHLEKNTQIEQEVEVEGHFRKQDPDPSNPKDSLEKPRRLHPAAMYFNLIKVIKETIFGLGIGLVFTLKESLFYFVIFVSIFLLLLIVSSVLSWLRFTYRVEENELRIEQGVFIRKKRYISINRIHKIDLTADVVHRLFKLTKVQIDTASSGDGAEVMLSAVTIADGARLRQALQSGKKSTKMEKNQEDTKNPTKKITWKRLFIAGTTSGSVGFILIAMLAGFSQIEDLIPRKIYNSTFVWITSLGIVFIIGFIIVGLFVLWLLGIAGTMIKYGNFTIEKREKELFIKRGLLETKELTIPFDRIQAVGIEQSIIRQPFKFVRIFAVVAGGSFDQSEPFPVLFPILREKEAEQFLAQFTSEHNIATDTDLVSLDKRGRKYYLFSMSILFILGLIPVIYFFPAYSWIPIILIILSLTLGWLQHKDGGYFISGKRITIRRRRLNKVTITTYHRRIQSIEKSQHKLQAIEKMATTGISLIGSGGLGTHYTLRHLTDEDANKIADWYSYRKTEDENGI</sequence>
<feature type="domain" description="YdbS-like PH" evidence="3">
    <location>
        <begin position="103"/>
        <end position="182"/>
    </location>
</feature>
<feature type="domain" description="YdbS-like PH" evidence="3">
    <location>
        <begin position="434"/>
        <end position="511"/>
    </location>
</feature>
<keyword evidence="2" id="KW-1133">Transmembrane helix</keyword>
<evidence type="ECO:0000256" key="1">
    <source>
        <dbReference type="SAM" id="MobiDB-lite"/>
    </source>
</evidence>
<dbReference type="PANTHER" id="PTHR34473:SF2">
    <property type="entry name" value="UPF0699 TRANSMEMBRANE PROTEIN YDBT"/>
    <property type="match status" value="1"/>
</dbReference>
<feature type="transmembrane region" description="Helical" evidence="2">
    <location>
        <begin position="388"/>
        <end position="406"/>
    </location>
</feature>
<reference evidence="4 5" key="1">
    <citation type="submission" date="2018-05" db="EMBL/GenBank/DDBJ databases">
        <title>Genomic Encyclopedia of Type Strains, Phase IV (KMG-IV): sequencing the most valuable type-strain genomes for metagenomic binning, comparative biology and taxonomic classification.</title>
        <authorList>
            <person name="Goeker M."/>
        </authorList>
    </citation>
    <scope>NUCLEOTIDE SEQUENCE [LARGE SCALE GENOMIC DNA]</scope>
    <source>
        <strain evidence="4 5">DSM 28556</strain>
    </source>
</reference>
<dbReference type="InterPro" id="IPR005182">
    <property type="entry name" value="YdbS-like_PH"/>
</dbReference>
<gene>
    <name evidence="4" type="ORF">DFR56_101278</name>
</gene>
<feature type="transmembrane region" description="Helical" evidence="2">
    <location>
        <begin position="412"/>
        <end position="428"/>
    </location>
</feature>
<dbReference type="Pfam" id="PF03703">
    <property type="entry name" value="bPH_2"/>
    <property type="match status" value="3"/>
</dbReference>
<keyword evidence="2" id="KW-0472">Membrane</keyword>
<dbReference type="Proteomes" id="UP000247978">
    <property type="component" value="Unassembled WGS sequence"/>
</dbReference>
<feature type="compositionally biased region" description="Basic and acidic residues" evidence="1">
    <location>
        <begin position="25"/>
        <end position="34"/>
    </location>
</feature>
<organism evidence="4 5">
    <name type="scientific">Pseudogracilibacillus auburnensis</name>
    <dbReference type="NCBI Taxonomy" id="1494959"/>
    <lineage>
        <taxon>Bacteria</taxon>
        <taxon>Bacillati</taxon>
        <taxon>Bacillota</taxon>
        <taxon>Bacilli</taxon>
        <taxon>Bacillales</taxon>
        <taxon>Bacillaceae</taxon>
        <taxon>Pseudogracilibacillus</taxon>
    </lineage>
</organism>
<evidence type="ECO:0000259" key="3">
    <source>
        <dbReference type="Pfam" id="PF03703"/>
    </source>
</evidence>
<protein>
    <submittedName>
        <fullName evidence="4">Putative membrane protein</fullName>
    </submittedName>
</protein>
<feature type="transmembrane region" description="Helical" evidence="2">
    <location>
        <begin position="211"/>
        <end position="235"/>
    </location>
</feature>
<evidence type="ECO:0000256" key="2">
    <source>
        <dbReference type="SAM" id="Phobius"/>
    </source>
</evidence>
<proteinExistence type="predicted"/>
<dbReference type="OrthoDB" id="2195155at2"/>
<comment type="caution">
    <text evidence="4">The sequence shown here is derived from an EMBL/GenBank/DDBJ whole genome shotgun (WGS) entry which is preliminary data.</text>
</comment>
<dbReference type="InterPro" id="IPR014529">
    <property type="entry name" value="UCP026631"/>
</dbReference>
<dbReference type="EMBL" id="QJJQ01000001">
    <property type="protein sequence ID" value="PXW90366.1"/>
    <property type="molecule type" value="Genomic_DNA"/>
</dbReference>
<dbReference type="AlphaFoldDB" id="A0A2V3W9Z9"/>
<feature type="transmembrane region" description="Helical" evidence="2">
    <location>
        <begin position="247"/>
        <end position="273"/>
    </location>
</feature>
<dbReference type="PIRSF" id="PIRSF026631">
    <property type="entry name" value="UCP026631"/>
    <property type="match status" value="1"/>
</dbReference>
<dbReference type="PANTHER" id="PTHR34473">
    <property type="entry name" value="UPF0699 TRANSMEMBRANE PROTEIN YDBS"/>
    <property type="match status" value="1"/>
</dbReference>
<dbReference type="RefSeq" id="WP_158525454.1">
    <property type="nucleotide sequence ID" value="NZ_JADIJL010000043.1"/>
</dbReference>
<name>A0A2V3W9Z9_9BACI</name>
<evidence type="ECO:0000313" key="4">
    <source>
        <dbReference type="EMBL" id="PXW90366.1"/>
    </source>
</evidence>
<feature type="transmembrane region" description="Helical" evidence="2">
    <location>
        <begin position="81"/>
        <end position="104"/>
    </location>
</feature>
<feature type="region of interest" description="Disordered" evidence="1">
    <location>
        <begin position="24"/>
        <end position="45"/>
    </location>
</feature>
<keyword evidence="5" id="KW-1185">Reference proteome</keyword>
<accession>A0A2V3W9Z9</accession>